<dbReference type="OrthoDB" id="3543921at2"/>
<protein>
    <recommendedName>
        <fullName evidence="1">[Acyl-carrier-protein] S-malonyltransferase-like inserted helical domain-containing protein</fullName>
    </recommendedName>
</protein>
<gene>
    <name evidence="2" type="ORF">AT728_07640</name>
</gene>
<dbReference type="RefSeq" id="WP_058847053.1">
    <property type="nucleotide sequence ID" value="NZ_LOCL01000029.1"/>
</dbReference>
<feature type="domain" description="[Acyl-carrier-protein] S-malonyltransferase-like inserted helical" evidence="1">
    <location>
        <begin position="64"/>
        <end position="143"/>
    </location>
</feature>
<dbReference type="Proteomes" id="UP000054804">
    <property type="component" value="Unassembled WGS sequence"/>
</dbReference>
<evidence type="ECO:0000313" key="2">
    <source>
        <dbReference type="EMBL" id="KUF18892.1"/>
    </source>
</evidence>
<dbReference type="AlphaFoldDB" id="A0A0W7X7I3"/>
<organism evidence="2 3">
    <name type="scientific">Streptomyces silvensis</name>
    <dbReference type="NCBI Taxonomy" id="1765722"/>
    <lineage>
        <taxon>Bacteria</taxon>
        <taxon>Bacillati</taxon>
        <taxon>Actinomycetota</taxon>
        <taxon>Actinomycetes</taxon>
        <taxon>Kitasatosporales</taxon>
        <taxon>Streptomycetaceae</taxon>
        <taxon>Streptomyces</taxon>
    </lineage>
</organism>
<reference evidence="2 3" key="1">
    <citation type="submission" date="2015-12" db="EMBL/GenBank/DDBJ databases">
        <title>Draft genome sequence of Streptomyces silvensis ATCC 53525, a producer of novel hormone antagonists.</title>
        <authorList>
            <person name="Johnston C.W."/>
            <person name="Li Y."/>
            <person name="Magarvey N.A."/>
        </authorList>
    </citation>
    <scope>NUCLEOTIDE SEQUENCE [LARGE SCALE GENOMIC DNA]</scope>
    <source>
        <strain evidence="2 3">ATCC 53525</strain>
    </source>
</reference>
<evidence type="ECO:0000313" key="3">
    <source>
        <dbReference type="Proteomes" id="UP000054804"/>
    </source>
</evidence>
<evidence type="ECO:0000259" key="1">
    <source>
        <dbReference type="Pfam" id="PF21607"/>
    </source>
</evidence>
<keyword evidence="3" id="KW-1185">Reference proteome</keyword>
<dbReference type="InterPro" id="IPR049489">
    <property type="entry name" value="FabD-like_helical_ins"/>
</dbReference>
<proteinExistence type="predicted"/>
<sequence length="143" mass="16341">MNQTVVEAGLSPQAKQLLAAADVDEVAMAPSADMFELGARVQVLSKGTMFAVRAQRLHELYRRHSGLDELSPRDVARLERDVLRAPVAEVWRETERYWQRRDPGQCSRAATDAKHRMALLFRWYLGQSTRWAIEGVADRRADY</sequence>
<name>A0A0W7X7I3_9ACTN</name>
<dbReference type="STRING" id="1765722.AT728_07640"/>
<dbReference type="Pfam" id="PF21607">
    <property type="entry name" value="FabD_helical_ins"/>
    <property type="match status" value="1"/>
</dbReference>
<dbReference type="EMBL" id="LOCL01000029">
    <property type="protein sequence ID" value="KUF18892.1"/>
    <property type="molecule type" value="Genomic_DNA"/>
</dbReference>
<comment type="caution">
    <text evidence="2">The sequence shown here is derived from an EMBL/GenBank/DDBJ whole genome shotgun (WGS) entry which is preliminary data.</text>
</comment>
<accession>A0A0W7X7I3</accession>